<dbReference type="KEGG" id="fri:FraEuI1c_4002"/>
<dbReference type="Gene3D" id="3.40.50.10140">
    <property type="entry name" value="Toll/interleukin-1 receptor homology (TIR) domain"/>
    <property type="match status" value="1"/>
</dbReference>
<protein>
    <recommendedName>
        <fullName evidence="2">TIR domain-containing protein</fullName>
    </recommendedName>
</protein>
<reference evidence="3 4" key="1">
    <citation type="submission" date="2010-10" db="EMBL/GenBank/DDBJ databases">
        <title>Complete sequence of Frankia sp. EuI1c.</title>
        <authorList>
            <consortium name="US DOE Joint Genome Institute"/>
            <person name="Lucas S."/>
            <person name="Copeland A."/>
            <person name="Lapidus A."/>
            <person name="Cheng J.-F."/>
            <person name="Bruce D."/>
            <person name="Goodwin L."/>
            <person name="Pitluck S."/>
            <person name="Chertkov O."/>
            <person name="Detter J.C."/>
            <person name="Han C."/>
            <person name="Tapia R."/>
            <person name="Land M."/>
            <person name="Hauser L."/>
            <person name="Jeffries C."/>
            <person name="Kyrpides N."/>
            <person name="Ivanova N."/>
            <person name="Mikhailova N."/>
            <person name="Beauchemin N."/>
            <person name="Sen A."/>
            <person name="Sur S.A."/>
            <person name="Gtari M."/>
            <person name="Wall L."/>
            <person name="Tisa L."/>
            <person name="Woyke T."/>
        </authorList>
    </citation>
    <scope>NUCLEOTIDE SEQUENCE [LARGE SCALE GENOMIC DNA]</scope>
    <source>
        <strain evidence="4">DSM 45817 / CECT 9037 / EuI1c</strain>
    </source>
</reference>
<dbReference type="Pfam" id="PF13676">
    <property type="entry name" value="TIR_2"/>
    <property type="match status" value="1"/>
</dbReference>
<feature type="region of interest" description="Disordered" evidence="1">
    <location>
        <begin position="330"/>
        <end position="352"/>
    </location>
</feature>
<dbReference type="PROSITE" id="PS50104">
    <property type="entry name" value="TIR"/>
    <property type="match status" value="1"/>
</dbReference>
<dbReference type="SUPFAM" id="SSF52200">
    <property type="entry name" value="Toll/Interleukin receptor TIR domain"/>
    <property type="match status" value="1"/>
</dbReference>
<dbReference type="InterPro" id="IPR029787">
    <property type="entry name" value="Nucleotide_cyclase"/>
</dbReference>
<keyword evidence="4" id="KW-1185">Reference proteome</keyword>
<evidence type="ECO:0000259" key="2">
    <source>
        <dbReference type="PROSITE" id="PS50104"/>
    </source>
</evidence>
<dbReference type="RefSeq" id="WP_013425124.1">
    <property type="nucleotide sequence ID" value="NC_014666.1"/>
</dbReference>
<dbReference type="Pfam" id="PF19955">
    <property type="entry name" value="EAD1"/>
    <property type="match status" value="1"/>
</dbReference>
<dbReference type="OrthoDB" id="3204097at2"/>
<dbReference type="GO" id="GO:0007165">
    <property type="term" value="P:signal transduction"/>
    <property type="evidence" value="ECO:0007669"/>
    <property type="project" value="InterPro"/>
</dbReference>
<sequence length="508" mass="54945">MSERLSDEEVEELARVYWNPVAASQLLAAAGIDQYQLPTGFDYSLRYWQQVAALLDQGAFPGGRRKILARAAADYPANPVFVRQLADLRSTAATNDTAPTTSSIAPDGLRLGNSRVVSGGESTDAYPESVHGTVLAIDIVRFSAHGLIARLTTNRALAELLATSAVAAGIPSGQIQSQDHGDGFLVFIPSVVPVSRVVSGLVDELRAALRKHNGTRGSQDRLRLRLALHEGHVVPSAYGWSGAPIVLAVRLLDSAPFRTAMETRPDADLGLILSDELYRSAVAHGRRGLDPTLYREVEVEVEAKAFRARAWLMIPDQVVQLGRAVSGPFAAPGDPAVQQTDGSAPDPERTAPRRAAAGEKWDFFVSAAEEDANWADWISWQLAEDGYTVRLESWDLVAGNSSVGVLKDAVDSATWTIVVLSPAYLSSERLRTSWQITMGLAATGARQKLIPVRVAPCYPDGMLGGVRYIDLVGRDEDDAKTYLQLAVRRAVDDSSYRPQIKPPFPGRA</sequence>
<dbReference type="EMBL" id="CP002299">
    <property type="protein sequence ID" value="ADP82006.1"/>
    <property type="molecule type" value="Genomic_DNA"/>
</dbReference>
<dbReference type="STRING" id="298654.FraEuI1c_4002"/>
<evidence type="ECO:0000313" key="4">
    <source>
        <dbReference type="Proteomes" id="UP000002484"/>
    </source>
</evidence>
<dbReference type="eggNOG" id="COG3903">
    <property type="taxonomic scope" value="Bacteria"/>
</dbReference>
<dbReference type="InterPro" id="IPR045430">
    <property type="entry name" value="EAD1"/>
</dbReference>
<dbReference type="SUPFAM" id="SSF55073">
    <property type="entry name" value="Nucleotide cyclase"/>
    <property type="match status" value="1"/>
</dbReference>
<dbReference type="Gene3D" id="3.30.70.1230">
    <property type="entry name" value="Nucleotide cyclase"/>
    <property type="match status" value="1"/>
</dbReference>
<dbReference type="eggNOG" id="COG2114">
    <property type="taxonomic scope" value="Bacteria"/>
</dbReference>
<dbReference type="AlphaFoldDB" id="E3J6T2"/>
<feature type="domain" description="TIR" evidence="2">
    <location>
        <begin position="359"/>
        <end position="491"/>
    </location>
</feature>
<dbReference type="Proteomes" id="UP000002484">
    <property type="component" value="Chromosome"/>
</dbReference>
<dbReference type="InterPro" id="IPR000157">
    <property type="entry name" value="TIR_dom"/>
</dbReference>
<dbReference type="InParanoid" id="E3J6T2"/>
<proteinExistence type="predicted"/>
<organism evidence="3 4">
    <name type="scientific">Pseudofrankia inefficax (strain DSM 45817 / CECT 9037 / DDB 130130 / EuI1c)</name>
    <name type="common">Frankia inefficax</name>
    <dbReference type="NCBI Taxonomy" id="298654"/>
    <lineage>
        <taxon>Bacteria</taxon>
        <taxon>Bacillati</taxon>
        <taxon>Actinomycetota</taxon>
        <taxon>Actinomycetes</taxon>
        <taxon>Frankiales</taxon>
        <taxon>Frankiaceae</taxon>
        <taxon>Pseudofrankia</taxon>
    </lineage>
</organism>
<evidence type="ECO:0000313" key="3">
    <source>
        <dbReference type="EMBL" id="ADP82006.1"/>
    </source>
</evidence>
<accession>E3J6T2</accession>
<name>E3J6T2_PSEI1</name>
<dbReference type="InterPro" id="IPR035897">
    <property type="entry name" value="Toll_tir_struct_dom_sf"/>
</dbReference>
<gene>
    <name evidence="3" type="ordered locus">FraEuI1c_4002</name>
</gene>
<dbReference type="HOGENOM" id="CLU_588951_0_0_11"/>
<evidence type="ECO:0000256" key="1">
    <source>
        <dbReference type="SAM" id="MobiDB-lite"/>
    </source>
</evidence>